<organism evidence="5 6">
    <name type="scientific">Homarus americanus</name>
    <name type="common">American lobster</name>
    <dbReference type="NCBI Taxonomy" id="6706"/>
    <lineage>
        <taxon>Eukaryota</taxon>
        <taxon>Metazoa</taxon>
        <taxon>Ecdysozoa</taxon>
        <taxon>Arthropoda</taxon>
        <taxon>Crustacea</taxon>
        <taxon>Multicrustacea</taxon>
        <taxon>Malacostraca</taxon>
        <taxon>Eumalacostraca</taxon>
        <taxon>Eucarida</taxon>
        <taxon>Decapoda</taxon>
        <taxon>Pleocyemata</taxon>
        <taxon>Astacidea</taxon>
        <taxon>Nephropoidea</taxon>
        <taxon>Nephropidae</taxon>
        <taxon>Homarus</taxon>
    </lineage>
</organism>
<dbReference type="Gene3D" id="1.25.40.20">
    <property type="entry name" value="Ankyrin repeat-containing domain"/>
    <property type="match status" value="1"/>
</dbReference>
<dbReference type="AlphaFoldDB" id="A0A8J5TKF8"/>
<dbReference type="SMART" id="SM00248">
    <property type="entry name" value="ANK"/>
    <property type="match status" value="2"/>
</dbReference>
<feature type="compositionally biased region" description="Polar residues" evidence="4">
    <location>
        <begin position="230"/>
        <end position="243"/>
    </location>
</feature>
<keyword evidence="1" id="KW-0677">Repeat</keyword>
<evidence type="ECO:0000256" key="4">
    <source>
        <dbReference type="SAM" id="MobiDB-lite"/>
    </source>
</evidence>
<dbReference type="Proteomes" id="UP000747542">
    <property type="component" value="Unassembled WGS sequence"/>
</dbReference>
<name>A0A8J5TKF8_HOMAM</name>
<dbReference type="SUPFAM" id="SSF48403">
    <property type="entry name" value="Ankyrin repeat"/>
    <property type="match status" value="1"/>
</dbReference>
<evidence type="ECO:0000313" key="5">
    <source>
        <dbReference type="EMBL" id="KAG7176220.1"/>
    </source>
</evidence>
<proteinExistence type="predicted"/>
<dbReference type="PROSITE" id="PS50297">
    <property type="entry name" value="ANK_REP_REGION"/>
    <property type="match status" value="1"/>
</dbReference>
<evidence type="ECO:0000256" key="2">
    <source>
        <dbReference type="ARBA" id="ARBA00023043"/>
    </source>
</evidence>
<dbReference type="PANTHER" id="PTHR24201">
    <property type="entry name" value="ANK_REP_REGION DOMAIN-CONTAINING PROTEIN"/>
    <property type="match status" value="1"/>
</dbReference>
<dbReference type="PROSITE" id="PS50088">
    <property type="entry name" value="ANK_REPEAT"/>
    <property type="match status" value="1"/>
</dbReference>
<evidence type="ECO:0000256" key="1">
    <source>
        <dbReference type="ARBA" id="ARBA00022737"/>
    </source>
</evidence>
<evidence type="ECO:0000256" key="3">
    <source>
        <dbReference type="PROSITE-ProRule" id="PRU00023"/>
    </source>
</evidence>
<feature type="compositionally biased region" description="Low complexity" evidence="4">
    <location>
        <begin position="350"/>
        <end position="369"/>
    </location>
</feature>
<feature type="repeat" description="ANK" evidence="3">
    <location>
        <begin position="446"/>
        <end position="468"/>
    </location>
</feature>
<keyword evidence="6" id="KW-1185">Reference proteome</keyword>
<accession>A0A8J5TKF8</accession>
<evidence type="ECO:0000313" key="6">
    <source>
        <dbReference type="Proteomes" id="UP000747542"/>
    </source>
</evidence>
<feature type="region of interest" description="Disordered" evidence="4">
    <location>
        <begin position="214"/>
        <end position="250"/>
    </location>
</feature>
<keyword evidence="2 3" id="KW-0040">ANK repeat</keyword>
<feature type="region of interest" description="Disordered" evidence="4">
    <location>
        <begin position="286"/>
        <end position="307"/>
    </location>
</feature>
<feature type="compositionally biased region" description="Pro residues" evidence="4">
    <location>
        <begin position="293"/>
        <end position="302"/>
    </location>
</feature>
<comment type="caution">
    <text evidence="5">The sequence shown here is derived from an EMBL/GenBank/DDBJ whole genome shotgun (WGS) entry which is preliminary data.</text>
</comment>
<reference evidence="5" key="1">
    <citation type="journal article" date="2021" name="Sci. Adv.">
        <title>The American lobster genome reveals insights on longevity, neural, and immune adaptations.</title>
        <authorList>
            <person name="Polinski J.M."/>
            <person name="Zimin A.V."/>
            <person name="Clark K.F."/>
            <person name="Kohn A.B."/>
            <person name="Sadowski N."/>
            <person name="Timp W."/>
            <person name="Ptitsyn A."/>
            <person name="Khanna P."/>
            <person name="Romanova D.Y."/>
            <person name="Williams P."/>
            <person name="Greenwood S.J."/>
            <person name="Moroz L.L."/>
            <person name="Walt D.R."/>
            <person name="Bodnar A.G."/>
        </authorList>
    </citation>
    <scope>NUCLEOTIDE SEQUENCE</scope>
    <source>
        <strain evidence="5">GMGI-L3</strain>
    </source>
</reference>
<dbReference type="InterPro" id="IPR002110">
    <property type="entry name" value="Ankyrin_rpt"/>
</dbReference>
<gene>
    <name evidence="5" type="primary">Espn-L1</name>
    <name evidence="5" type="ORF">Hamer_G008987</name>
</gene>
<protein>
    <submittedName>
        <fullName evidence="5">Espin-like 1</fullName>
    </submittedName>
</protein>
<dbReference type="EMBL" id="JAHLQT010003582">
    <property type="protein sequence ID" value="KAG7176220.1"/>
    <property type="molecule type" value="Genomic_DNA"/>
</dbReference>
<sequence length="553" mass="60980">MVYNTTIFPGSLERMVSPGPGDLENFKHILGYWRGTNELKSKRDLAGEVLRVAIRRSCRPRSPAPGGWKVTVDGWGDQDPRARSPPLIRGKQSPKLMSHSPRVLRCQSPVLKEVVGSKISSPRLRVRSPKVTIKSPQLRKATGRDSPKLALGTLKSRLGKESPRLTGRVHKPAWRPKKSVHWKTNIATWIQMTAKNSSVSVCEASSCGDDWSCRHEGHENETSDDDGTMRFNTAGKSIYGGSSTKDEDSSDFEYTDFAQVNKPGERRTNTYVNPYFISVASGPPPLSLRKQLHPPPPPPPPDGDLGSNYYNELNCSCGCQGSVGSSHTYEDVEDSFDTNSLTSHDTKQQRNSSSSSSSRSSRSSSNSSNHTYCEISQVGRGAKREVLSSLLRNDHHLESLKSTLVHVLPKDDITSTTLLACRLGDLEYLQDLAKQSRLNPCARDLQGATCVHYAARGGHLHILRFLLEDQGQRQVMKCDVGATPLHDAAALGHLDTLNFGISFPRTSKNYFGHTELCSERHTQPVSFGISWWLQGRRGSCLDGIVAPDEGRPA</sequence>
<feature type="region of interest" description="Disordered" evidence="4">
    <location>
        <begin position="334"/>
        <end position="374"/>
    </location>
</feature>
<dbReference type="Pfam" id="PF12796">
    <property type="entry name" value="Ank_2"/>
    <property type="match status" value="1"/>
</dbReference>
<dbReference type="InterPro" id="IPR050776">
    <property type="entry name" value="Ank_Repeat/CDKN_Inhibitor"/>
</dbReference>
<dbReference type="InterPro" id="IPR036770">
    <property type="entry name" value="Ankyrin_rpt-contain_sf"/>
</dbReference>